<keyword evidence="3" id="KW-0479">Metal-binding</keyword>
<dbReference type="SMART" id="SM00479">
    <property type="entry name" value="EXOIII"/>
    <property type="match status" value="1"/>
</dbReference>
<dbReference type="InterPro" id="IPR036397">
    <property type="entry name" value="RNaseH_sf"/>
</dbReference>
<dbReference type="Proteomes" id="UP001249851">
    <property type="component" value="Unassembled WGS sequence"/>
</dbReference>
<sequence length="1025" mass="116031">MAARGFFCARSLLYRWPRNSLIKEASLHRKTCINSVYLRKTVSGIHCFQCFPNFKERTKDSQSRCKYGEWTYQQKLFGLFFFATFYNLYFVCSTNTAYAADRDDEKPNCVSRRHKGYFASKRRIQSVKNLARAKQCRTEVNENHPEEEIDLKPPRKMETRSQQTKHEDNICGTRLVELQVLRNDLKSCSSCKEGPLSLVNIIGEKQSGLGSIFSITCSYCGHVNEVKSSGEHRARNRGPLVSDINTRAVLGSLHAGMGNTHLNNLLSTMNIPTMNHCLFKRRETEVGKALEIFLSNYLVHQQMALLESLFLMIWDGRKGEGDTMGLTTGKVVSYSTTCKTCRVCSHNKVTGKEKKHDCRKNHSGSSKSMEIDVACELWSKAPQSGVKFSIYVGDDDSTTLADIKNKVPYGVEKWSDIVHTKRSLNSRLYKLRERFKGPNCSVLSPKVINYLTKCFSYCINQNVGDSNSLKKGLKNIVPHAFGDHSCCDNAWCGYKQNPAAYKHTELPYGKDLFGDSLKQALTDILDEYSTDIVVNKLAPCANSQRNESLNSIIDSKNPKTRFYGGSESNNFRIACGVAQTNLGYDYIGKTLKALDIEPGYYHNIHASAMDTKVIGDQQRKRTKEFKRRRNQLSQQQNSQTLRREANEGITYESSAGLNLDISNNRTVPQIAFDVPTELSQTELRRYEEILPPYTARPKVIDLSYDSTQKYQFIIFDRETTCTGKQAEICQLSAVSENGRHEFSTFILPQSSISYSAYLVNGMTIKNINGIRTLYHRNNPVQSVTIEDALGDFLTFIKQVKNSDEVNNNLTVLIGHNSATFDVPILLRNSDENFKDSLTDMNIYFADSLHLVKNLIKDKHTALELETGGYCKPNQSSLYTHLFNEQFDAHDALEDVRALRKILFESSLSLSRKDIVENSSVTSVSHAVENMLHLDRRHELLSTFSDKLFNASDTGQIKRSMALNIADSGLSYDDLHKLYTTFGKRALVAILSNPPTTSSAKTPRVTRTKRILAAIVKHFDEINHEE</sequence>
<dbReference type="GO" id="GO:0003676">
    <property type="term" value="F:nucleic acid binding"/>
    <property type="evidence" value="ECO:0007669"/>
    <property type="project" value="InterPro"/>
</dbReference>
<dbReference type="InterPro" id="IPR013520">
    <property type="entry name" value="Ribonucl_H"/>
</dbReference>
<feature type="domain" description="Exonuclease" evidence="9">
    <location>
        <begin position="711"/>
        <end position="911"/>
    </location>
</feature>
<dbReference type="GO" id="GO:0046872">
    <property type="term" value="F:metal ion binding"/>
    <property type="evidence" value="ECO:0007669"/>
    <property type="project" value="UniProtKB-KW"/>
</dbReference>
<gene>
    <name evidence="10" type="ORF">P5673_006216</name>
</gene>
<comment type="caution">
    <text evidence="10">The sequence shown here is derived from an EMBL/GenBank/DDBJ whole genome shotgun (WGS) entry which is preliminary data.</text>
</comment>
<reference evidence="10" key="1">
    <citation type="journal article" date="2023" name="G3 (Bethesda)">
        <title>Whole genome assembly and annotation of the endangered Caribbean coral Acropora cervicornis.</title>
        <authorList>
            <person name="Selwyn J.D."/>
            <person name="Vollmer S.V."/>
        </authorList>
    </citation>
    <scope>NUCLEOTIDE SEQUENCE</scope>
    <source>
        <strain evidence="10">K2</strain>
    </source>
</reference>
<evidence type="ECO:0000256" key="8">
    <source>
        <dbReference type="SAM" id="MobiDB-lite"/>
    </source>
</evidence>
<dbReference type="InterPro" id="IPR012337">
    <property type="entry name" value="RNaseH-like_sf"/>
</dbReference>
<dbReference type="AlphaFoldDB" id="A0AAD9QXX6"/>
<dbReference type="GO" id="GO:0006308">
    <property type="term" value="P:DNA catabolic process"/>
    <property type="evidence" value="ECO:0007669"/>
    <property type="project" value="TreeGrafter"/>
</dbReference>
<comment type="similarity">
    <text evidence="7">Belongs to the exonuclease superfamily. TREX family.</text>
</comment>
<keyword evidence="5" id="KW-0269">Exonuclease</keyword>
<dbReference type="Pfam" id="PF20700">
    <property type="entry name" value="Mutator"/>
    <property type="match status" value="2"/>
</dbReference>
<evidence type="ECO:0000313" key="10">
    <source>
        <dbReference type="EMBL" id="KAK2569303.1"/>
    </source>
</evidence>
<evidence type="ECO:0000259" key="9">
    <source>
        <dbReference type="SMART" id="SM00479"/>
    </source>
</evidence>
<dbReference type="GO" id="GO:0008296">
    <property type="term" value="F:3'-5'-DNA exonuclease activity"/>
    <property type="evidence" value="ECO:0007669"/>
    <property type="project" value="TreeGrafter"/>
</dbReference>
<dbReference type="PANTHER" id="PTHR13058:SF22">
    <property type="entry name" value="EXODEOXYRIBONUCLEASE III"/>
    <property type="match status" value="1"/>
</dbReference>
<evidence type="ECO:0000313" key="11">
    <source>
        <dbReference type="Proteomes" id="UP001249851"/>
    </source>
</evidence>
<dbReference type="InterPro" id="IPR049012">
    <property type="entry name" value="Mutator_transp_dom"/>
</dbReference>
<evidence type="ECO:0000256" key="2">
    <source>
        <dbReference type="ARBA" id="ARBA00022722"/>
    </source>
</evidence>
<comment type="cofactor">
    <cofactor evidence="1">
        <name>Mg(2+)</name>
        <dbReference type="ChEBI" id="CHEBI:18420"/>
    </cofactor>
</comment>
<protein>
    <recommendedName>
        <fullName evidence="9">Exonuclease domain-containing protein</fullName>
    </recommendedName>
</protein>
<keyword evidence="6" id="KW-0460">Magnesium</keyword>
<keyword evidence="2" id="KW-0540">Nuclease</keyword>
<evidence type="ECO:0000256" key="3">
    <source>
        <dbReference type="ARBA" id="ARBA00022723"/>
    </source>
</evidence>
<evidence type="ECO:0000256" key="6">
    <source>
        <dbReference type="ARBA" id="ARBA00022842"/>
    </source>
</evidence>
<feature type="compositionally biased region" description="Low complexity" evidence="8">
    <location>
        <begin position="631"/>
        <end position="640"/>
    </location>
</feature>
<organism evidence="10 11">
    <name type="scientific">Acropora cervicornis</name>
    <name type="common">Staghorn coral</name>
    <dbReference type="NCBI Taxonomy" id="6130"/>
    <lineage>
        <taxon>Eukaryota</taxon>
        <taxon>Metazoa</taxon>
        <taxon>Cnidaria</taxon>
        <taxon>Anthozoa</taxon>
        <taxon>Hexacorallia</taxon>
        <taxon>Scleractinia</taxon>
        <taxon>Astrocoeniina</taxon>
        <taxon>Acroporidae</taxon>
        <taxon>Acropora</taxon>
    </lineage>
</organism>
<name>A0AAD9QXX6_ACRCE</name>
<keyword evidence="4" id="KW-0378">Hydrolase</keyword>
<proteinExistence type="inferred from homology"/>
<evidence type="ECO:0000256" key="4">
    <source>
        <dbReference type="ARBA" id="ARBA00022801"/>
    </source>
</evidence>
<accession>A0AAD9QXX6</accession>
<feature type="region of interest" description="Disordered" evidence="8">
    <location>
        <begin position="623"/>
        <end position="645"/>
    </location>
</feature>
<keyword evidence="11" id="KW-1185">Reference proteome</keyword>
<reference evidence="10" key="2">
    <citation type="journal article" date="2023" name="Science">
        <title>Genomic signatures of disease resistance in endangered staghorn corals.</title>
        <authorList>
            <person name="Vollmer S.V."/>
            <person name="Selwyn J.D."/>
            <person name="Despard B.A."/>
            <person name="Roesel C.L."/>
        </authorList>
    </citation>
    <scope>NUCLEOTIDE SEQUENCE</scope>
    <source>
        <strain evidence="10">K2</strain>
    </source>
</reference>
<dbReference type="GO" id="GO:0005737">
    <property type="term" value="C:cytoplasm"/>
    <property type="evidence" value="ECO:0007669"/>
    <property type="project" value="TreeGrafter"/>
</dbReference>
<evidence type="ECO:0000256" key="5">
    <source>
        <dbReference type="ARBA" id="ARBA00022839"/>
    </source>
</evidence>
<dbReference type="SUPFAM" id="SSF53098">
    <property type="entry name" value="Ribonuclease H-like"/>
    <property type="match status" value="1"/>
</dbReference>
<dbReference type="InterPro" id="IPR040393">
    <property type="entry name" value="TREX1/2"/>
</dbReference>
<dbReference type="PANTHER" id="PTHR13058">
    <property type="entry name" value="THREE PRIME REPAIR EXONUCLEASE 1, 2"/>
    <property type="match status" value="1"/>
</dbReference>
<evidence type="ECO:0000256" key="1">
    <source>
        <dbReference type="ARBA" id="ARBA00001946"/>
    </source>
</evidence>
<dbReference type="EMBL" id="JARQWQ010000010">
    <property type="protein sequence ID" value="KAK2569303.1"/>
    <property type="molecule type" value="Genomic_DNA"/>
</dbReference>
<dbReference type="CDD" id="cd06127">
    <property type="entry name" value="DEDDh"/>
    <property type="match status" value="1"/>
</dbReference>
<dbReference type="Gene3D" id="3.30.420.10">
    <property type="entry name" value="Ribonuclease H-like superfamily/Ribonuclease H"/>
    <property type="match status" value="1"/>
</dbReference>
<evidence type="ECO:0000256" key="7">
    <source>
        <dbReference type="ARBA" id="ARBA00025769"/>
    </source>
</evidence>